<dbReference type="InParanoid" id="D6RMV1"/>
<dbReference type="InterPro" id="IPR040454">
    <property type="entry name" value="TF_IIIC_Tfc1/Sfc1"/>
</dbReference>
<feature type="domain" description="Transcription factor IIIC subunit 5 HTH" evidence="6">
    <location>
        <begin position="416"/>
        <end position="590"/>
    </location>
</feature>
<evidence type="ECO:0008006" key="10">
    <source>
        <dbReference type="Google" id="ProtNLM"/>
    </source>
</evidence>
<accession>D6RMV1</accession>
<dbReference type="PANTHER" id="PTHR13230:SF5">
    <property type="entry name" value="GENERAL TRANSCRIPTION FACTOR 3C POLYPEPTIDE 5"/>
    <property type="match status" value="1"/>
</dbReference>
<dbReference type="InterPro" id="IPR042536">
    <property type="entry name" value="TFIIIC_tauA_Sfc1"/>
</dbReference>
<dbReference type="STRING" id="240176.D6RMV1"/>
<keyword evidence="3" id="KW-0804">Transcription</keyword>
<evidence type="ECO:0000256" key="1">
    <source>
        <dbReference type="ARBA" id="ARBA00004123"/>
    </source>
</evidence>
<keyword evidence="4" id="KW-0539">Nucleus</keyword>
<dbReference type="Gene3D" id="3.30.200.160">
    <property type="entry name" value="TFIIIC, subcomplex tauA, subunit Sfc1, barrel domain"/>
    <property type="match status" value="1"/>
</dbReference>
<proteinExistence type="predicted"/>
<evidence type="ECO:0000256" key="2">
    <source>
        <dbReference type="ARBA" id="ARBA00023125"/>
    </source>
</evidence>
<sequence>MSLLRVLRTASIRQFSTIPHRTSQVQQQIPRIVCQRRTFWKSSPSPPADDKTTQEAQKKAVELANELAQSPEWKKLAAHPPALKAIEQFVEILKEKGKQPGITTMMKLAADPAFRLALQNLKTEFQNAGVDLQNPVYLERPRECSPGQSSTVTGLGMMPPRDSRTFSSSTTIPDPFYPVHHFSTLSIMEIDAQPSTSQLRLPDVPPVEENREHTVPAIPATEHPLPQRQFYSVEYPGYVKESSVPKAIENLGGQGKIDRAFRRMAPKTESLMELTLHPGNPFAHPIPGDVVNTNNLLLKVTRRKRKQKDGVPPADGAIGEYKAEVVGVVAKTVRFRSMADFQYLPDMDDPISKLRVAMDNMDVDAICSYRIPPIKQSTASSSTGDVSMELDPQLFQETGQPSTSQPPNEAPENLRLFPPPLFSRQTIAQGYNFKANSASIVTTTVDEETGEERKRLINKMRWKGYGPASIMFADNQVPTKPPDAVEKARDQANPKLLERLNELFETRPIWTRMSLFNQFTPLESREILKYDIHNDERMSANPSNTSSSKVILPLVCYVFQDGPWRDTLVKFGYDPRADNRARFYQRLYFRNANHPISRPSVTTRRQDRTNVNLHIRNEQGDDRKNSHIFDGKTVSKETAAFQLCDIVDPMLREMIEDPDGLRESCDERDGWYTSHAFDRIKTVLRHKFFSVLEGHPATDEECRNLLANTESSSKSSSLLHRNQKLRAGKHNMAKGALRPEDAAAIRLRATLDRNVKSFSSQR</sequence>
<comment type="caution">
    <text evidence="8">The sequence shown here is derived from an EMBL/GenBank/DDBJ whole genome shotgun (WGS) entry which is preliminary data.</text>
</comment>
<dbReference type="AlphaFoldDB" id="D6RMV1"/>
<keyword evidence="9" id="KW-1185">Reference proteome</keyword>
<protein>
    <recommendedName>
        <fullName evidence="10">Transcription factor IIIC subunit 5 HTH domain-containing protein</fullName>
    </recommendedName>
</protein>
<evidence type="ECO:0000256" key="4">
    <source>
        <dbReference type="ARBA" id="ARBA00023242"/>
    </source>
</evidence>
<dbReference type="Proteomes" id="UP000001861">
    <property type="component" value="Unassembled WGS sequence"/>
</dbReference>
<evidence type="ECO:0000256" key="3">
    <source>
        <dbReference type="ARBA" id="ARBA00023163"/>
    </source>
</evidence>
<dbReference type="VEuPathDB" id="FungiDB:CC1G_14587"/>
<reference evidence="8 9" key="1">
    <citation type="journal article" date="2010" name="Proc. Natl. Acad. Sci. U.S.A.">
        <title>Insights into evolution of multicellular fungi from the assembled chromosomes of the mushroom Coprinopsis cinerea (Coprinus cinereus).</title>
        <authorList>
            <person name="Stajich J.E."/>
            <person name="Wilke S.K."/>
            <person name="Ahren D."/>
            <person name="Au C.H."/>
            <person name="Birren B.W."/>
            <person name="Borodovsky M."/>
            <person name="Burns C."/>
            <person name="Canback B."/>
            <person name="Casselton L.A."/>
            <person name="Cheng C.K."/>
            <person name="Deng J."/>
            <person name="Dietrich F.S."/>
            <person name="Fargo D.C."/>
            <person name="Farman M.L."/>
            <person name="Gathman A.C."/>
            <person name="Goldberg J."/>
            <person name="Guigo R."/>
            <person name="Hoegger P.J."/>
            <person name="Hooker J.B."/>
            <person name="Huggins A."/>
            <person name="James T.Y."/>
            <person name="Kamada T."/>
            <person name="Kilaru S."/>
            <person name="Kodira C."/>
            <person name="Kues U."/>
            <person name="Kupfer D."/>
            <person name="Kwan H.S."/>
            <person name="Lomsadze A."/>
            <person name="Li W."/>
            <person name="Lilly W.W."/>
            <person name="Ma L.J."/>
            <person name="Mackey A.J."/>
            <person name="Manning G."/>
            <person name="Martin F."/>
            <person name="Muraguchi H."/>
            <person name="Natvig D.O."/>
            <person name="Palmerini H."/>
            <person name="Ramesh M.A."/>
            <person name="Rehmeyer C.J."/>
            <person name="Roe B.A."/>
            <person name="Shenoy N."/>
            <person name="Stanke M."/>
            <person name="Ter-Hovhannisyan V."/>
            <person name="Tunlid A."/>
            <person name="Velagapudi R."/>
            <person name="Vision T.J."/>
            <person name="Zeng Q."/>
            <person name="Zolan M.E."/>
            <person name="Pukkila P.J."/>
        </authorList>
    </citation>
    <scope>NUCLEOTIDE SEQUENCE [LARGE SCALE GENOMIC DNA]</scope>
    <source>
        <strain evidence="9">Okayama-7 / 130 / ATCC MYA-4618 / FGSC 9003</strain>
    </source>
</reference>
<dbReference type="GO" id="GO:0001003">
    <property type="term" value="F:RNA polymerase III type 2 promoter sequence-specific DNA binding"/>
    <property type="evidence" value="ECO:0007669"/>
    <property type="project" value="TreeGrafter"/>
</dbReference>
<dbReference type="OrthoDB" id="5598268at2759"/>
<dbReference type="InterPro" id="IPR041499">
    <property type="entry name" value="Tfc1/Sfc1_N"/>
</dbReference>
<comment type="subcellular location">
    <subcellularLocation>
        <location evidence="1">Nucleus</location>
    </subcellularLocation>
</comment>
<dbReference type="GO" id="GO:0000127">
    <property type="term" value="C:transcription factor TFIIIC complex"/>
    <property type="evidence" value="ECO:0007669"/>
    <property type="project" value="InterPro"/>
</dbReference>
<evidence type="ECO:0000259" key="7">
    <source>
        <dbReference type="Pfam" id="PF17682"/>
    </source>
</evidence>
<feature type="region of interest" description="Disordered" evidence="5">
    <location>
        <begin position="140"/>
        <end position="169"/>
    </location>
</feature>
<dbReference type="eggNOG" id="KOG2473">
    <property type="taxonomic scope" value="Eukaryota"/>
</dbReference>
<dbReference type="InterPro" id="IPR019136">
    <property type="entry name" value="TF_IIIC_su-5_HTH"/>
</dbReference>
<name>D6RMV1_COPC7</name>
<dbReference type="PANTHER" id="PTHR13230">
    <property type="entry name" value="GENERAL TRANSCRIPTION FACTOR IIIC, POLYPEPTIDE 5"/>
    <property type="match status" value="1"/>
</dbReference>
<dbReference type="GO" id="GO:0006384">
    <property type="term" value="P:transcription initiation at RNA polymerase III promoter"/>
    <property type="evidence" value="ECO:0007669"/>
    <property type="project" value="InterPro"/>
</dbReference>
<evidence type="ECO:0000313" key="9">
    <source>
        <dbReference type="Proteomes" id="UP000001861"/>
    </source>
</evidence>
<dbReference type="Pfam" id="PF09734">
    <property type="entry name" value="Tau95"/>
    <property type="match status" value="1"/>
</dbReference>
<dbReference type="HOGENOM" id="CLU_016809_1_1_1"/>
<evidence type="ECO:0000259" key="6">
    <source>
        <dbReference type="Pfam" id="PF09734"/>
    </source>
</evidence>
<dbReference type="KEGG" id="cci:CC1G_14587"/>
<dbReference type="RefSeq" id="XP_002911156.1">
    <property type="nucleotide sequence ID" value="XM_002911110.1"/>
</dbReference>
<dbReference type="FunCoup" id="D6RMV1">
    <property type="interactions" value="375"/>
</dbReference>
<dbReference type="OMA" id="PPEYFVR"/>
<gene>
    <name evidence="8" type="ORF">CC1G_14587</name>
</gene>
<keyword evidence="2" id="KW-0238">DNA-binding</keyword>
<evidence type="ECO:0000256" key="5">
    <source>
        <dbReference type="SAM" id="MobiDB-lite"/>
    </source>
</evidence>
<dbReference type="Pfam" id="PF17682">
    <property type="entry name" value="Tau95_N"/>
    <property type="match status" value="1"/>
</dbReference>
<dbReference type="GeneID" id="9379212"/>
<dbReference type="GO" id="GO:0005634">
    <property type="term" value="C:nucleus"/>
    <property type="evidence" value="ECO:0007669"/>
    <property type="project" value="UniProtKB-SubCell"/>
</dbReference>
<feature type="domain" description="Transcription factor IIIC subunit Tfc1/Sfc1 triple barrel" evidence="7">
    <location>
        <begin position="231"/>
        <end position="344"/>
    </location>
</feature>
<dbReference type="EMBL" id="AACS02000005">
    <property type="protein sequence ID" value="EFI27662.1"/>
    <property type="molecule type" value="Genomic_DNA"/>
</dbReference>
<evidence type="ECO:0000313" key="8">
    <source>
        <dbReference type="EMBL" id="EFI27662.1"/>
    </source>
</evidence>
<dbReference type="GO" id="GO:0001002">
    <property type="term" value="F:RNA polymerase III type 1 promoter sequence-specific DNA binding"/>
    <property type="evidence" value="ECO:0007669"/>
    <property type="project" value="TreeGrafter"/>
</dbReference>
<organism evidence="8 9">
    <name type="scientific">Coprinopsis cinerea (strain Okayama-7 / 130 / ATCC MYA-4618 / FGSC 9003)</name>
    <name type="common">Inky cap fungus</name>
    <name type="synonym">Hormographiella aspergillata</name>
    <dbReference type="NCBI Taxonomy" id="240176"/>
    <lineage>
        <taxon>Eukaryota</taxon>
        <taxon>Fungi</taxon>
        <taxon>Dikarya</taxon>
        <taxon>Basidiomycota</taxon>
        <taxon>Agaricomycotina</taxon>
        <taxon>Agaricomycetes</taxon>
        <taxon>Agaricomycetidae</taxon>
        <taxon>Agaricales</taxon>
        <taxon>Agaricineae</taxon>
        <taxon>Psathyrellaceae</taxon>
        <taxon>Coprinopsis</taxon>
    </lineage>
</organism>